<dbReference type="SMART" id="SM00822">
    <property type="entry name" value="PKS_KR"/>
    <property type="match status" value="1"/>
</dbReference>
<dbReference type="Pfam" id="PF13561">
    <property type="entry name" value="adh_short_C2"/>
    <property type="match status" value="1"/>
</dbReference>
<sequence length="254" mass="26485">MSIFAADALKGKTFLVTGASSGLGKATAIMIAECGGQVLVSGRNESRLTACIEAMKGTNHIALPFDLSNADEVADWVKSIAKKYGALSGIFHSAGLGLVLPARMMKQSHLESLLQSSLFAAFGIARAASSKGVITDGGSIVFMSSVIGSRGQLGMTAYSAVKSGIDGMVRSLACELAPRKIRANSILAGAVETEMIAEWRAISDKAAVAELEGRHLLGFGKPEDVANTVLFLLSDASQWITGTNLVIDGGYMVR</sequence>
<dbReference type="CDD" id="cd05233">
    <property type="entry name" value="SDR_c"/>
    <property type="match status" value="1"/>
</dbReference>
<dbReference type="Gene3D" id="3.40.50.720">
    <property type="entry name" value="NAD(P)-binding Rossmann-like Domain"/>
    <property type="match status" value="1"/>
</dbReference>
<evidence type="ECO:0000313" key="4">
    <source>
        <dbReference type="EMBL" id="UUO14271.1"/>
    </source>
</evidence>
<accession>A0ABY5LTS5</accession>
<evidence type="ECO:0000256" key="2">
    <source>
        <dbReference type="ARBA" id="ARBA00023002"/>
    </source>
</evidence>
<evidence type="ECO:0000259" key="3">
    <source>
        <dbReference type="SMART" id="SM00822"/>
    </source>
</evidence>
<reference evidence="4" key="1">
    <citation type="submission" date="2022-06" db="EMBL/GenBank/DDBJ databases">
        <title>Nostosin G and Spiroidesin B from the Cyanobacterium Dolichospermum sp. NIES-1697.</title>
        <authorList>
            <person name="Phan C.-S."/>
            <person name="Mehjabin J.J."/>
            <person name="Anas A.R.J."/>
            <person name="Hayasaka M."/>
            <person name="Onoki R."/>
            <person name="Wang J."/>
            <person name="Umezawa T."/>
            <person name="Washio K."/>
            <person name="Morikawa M."/>
            <person name="Okino T."/>
        </authorList>
    </citation>
    <scope>NUCLEOTIDE SEQUENCE</scope>
    <source>
        <strain evidence="4">NIES-1697</strain>
    </source>
</reference>
<dbReference type="PANTHER" id="PTHR43477:SF1">
    <property type="entry name" value="DIHYDROANTICAPSIN 7-DEHYDROGENASE"/>
    <property type="match status" value="1"/>
</dbReference>
<dbReference type="InterPro" id="IPR051122">
    <property type="entry name" value="SDR_DHRS6-like"/>
</dbReference>
<dbReference type="PRINTS" id="PR00081">
    <property type="entry name" value="GDHRDH"/>
</dbReference>
<dbReference type="PANTHER" id="PTHR43477">
    <property type="entry name" value="DIHYDROANTICAPSIN 7-DEHYDROGENASE"/>
    <property type="match status" value="1"/>
</dbReference>
<dbReference type="PRINTS" id="PR00080">
    <property type="entry name" value="SDRFAMILY"/>
</dbReference>
<protein>
    <submittedName>
        <fullName evidence="4">SDR family oxidoreductase</fullName>
    </submittedName>
</protein>
<name>A0ABY5LTS5_9CYAN</name>
<organism evidence="4 5">
    <name type="scientific">Dolichospermum heterosporum TAC447</name>
    <dbReference type="NCBI Taxonomy" id="747523"/>
    <lineage>
        <taxon>Bacteria</taxon>
        <taxon>Bacillati</taxon>
        <taxon>Cyanobacteriota</taxon>
        <taxon>Cyanophyceae</taxon>
        <taxon>Nostocales</taxon>
        <taxon>Aphanizomenonaceae</taxon>
        <taxon>Dolichospermum</taxon>
        <taxon>Dolichospermum heterosporum</taxon>
    </lineage>
</organism>
<keyword evidence="5" id="KW-1185">Reference proteome</keyword>
<dbReference type="InterPro" id="IPR002347">
    <property type="entry name" value="SDR_fam"/>
</dbReference>
<comment type="similarity">
    <text evidence="1">Belongs to the short-chain dehydrogenases/reductases (SDR) family.</text>
</comment>
<evidence type="ECO:0000313" key="5">
    <source>
        <dbReference type="Proteomes" id="UP001057561"/>
    </source>
</evidence>
<dbReference type="SUPFAM" id="SSF51735">
    <property type="entry name" value="NAD(P)-binding Rossmann-fold domains"/>
    <property type="match status" value="1"/>
</dbReference>
<feature type="domain" description="Ketoreductase" evidence="3">
    <location>
        <begin position="12"/>
        <end position="199"/>
    </location>
</feature>
<dbReference type="InterPro" id="IPR036291">
    <property type="entry name" value="NAD(P)-bd_dom_sf"/>
</dbReference>
<dbReference type="Proteomes" id="UP001057561">
    <property type="component" value="Chromosome"/>
</dbReference>
<evidence type="ECO:0000256" key="1">
    <source>
        <dbReference type="ARBA" id="ARBA00006484"/>
    </source>
</evidence>
<dbReference type="RefSeq" id="WP_257120744.1">
    <property type="nucleotide sequence ID" value="NZ_CP099464.1"/>
</dbReference>
<proteinExistence type="inferred from homology"/>
<keyword evidence="2" id="KW-0560">Oxidoreductase</keyword>
<gene>
    <name evidence="4" type="ORF">NG743_19820</name>
</gene>
<dbReference type="EMBL" id="CP099464">
    <property type="protein sequence ID" value="UUO14271.1"/>
    <property type="molecule type" value="Genomic_DNA"/>
</dbReference>
<dbReference type="InterPro" id="IPR057326">
    <property type="entry name" value="KR_dom"/>
</dbReference>